<reference evidence="5" key="2">
    <citation type="journal article" date="2022" name="Microb. Genom.">
        <title>A chromosome-scale genome assembly of the tomato pathogen Cladosporium fulvum reveals a compartmentalized genome architecture and the presence of a dispensable chromosome.</title>
        <authorList>
            <person name="Zaccaron A.Z."/>
            <person name="Chen L.H."/>
            <person name="Samaras A."/>
            <person name="Stergiopoulos I."/>
        </authorList>
    </citation>
    <scope>NUCLEOTIDE SEQUENCE</scope>
    <source>
        <strain evidence="5">Race5_Kim</strain>
    </source>
</reference>
<protein>
    <submittedName>
        <fullName evidence="5">Hps1-dma1 cluster O-methyltransferase</fullName>
    </submittedName>
</protein>
<gene>
    <name evidence="5" type="ORF">CLAFUR5_04232</name>
</gene>
<dbReference type="PANTHER" id="PTHR43712:SF15">
    <property type="entry name" value="MONODICTYPHENONE CLUSTER TRANSCRIPTIONAL COACTIVATOR MDPA"/>
    <property type="match status" value="1"/>
</dbReference>
<dbReference type="InterPro" id="IPR036388">
    <property type="entry name" value="WH-like_DNA-bd_sf"/>
</dbReference>
<dbReference type="GO" id="GO:0008171">
    <property type="term" value="F:O-methyltransferase activity"/>
    <property type="evidence" value="ECO:0007669"/>
    <property type="project" value="InterPro"/>
</dbReference>
<dbReference type="Pfam" id="PF00891">
    <property type="entry name" value="Methyltransf_2"/>
    <property type="match status" value="1"/>
</dbReference>
<proteinExistence type="predicted"/>
<evidence type="ECO:0000313" key="5">
    <source>
        <dbReference type="EMBL" id="UJO15812.1"/>
    </source>
</evidence>
<dbReference type="PANTHER" id="PTHR43712">
    <property type="entry name" value="PUTATIVE (AFU_ORTHOLOGUE AFUA_4G14580)-RELATED"/>
    <property type="match status" value="1"/>
</dbReference>
<evidence type="ECO:0000259" key="4">
    <source>
        <dbReference type="Pfam" id="PF00891"/>
    </source>
</evidence>
<dbReference type="Gene3D" id="1.10.10.10">
    <property type="entry name" value="Winged helix-like DNA-binding domain superfamily/Winged helix DNA-binding domain"/>
    <property type="match status" value="1"/>
</dbReference>
<evidence type="ECO:0000313" key="6">
    <source>
        <dbReference type="Proteomes" id="UP000756132"/>
    </source>
</evidence>
<keyword evidence="3" id="KW-0949">S-adenosyl-L-methionine</keyword>
<evidence type="ECO:0000256" key="2">
    <source>
        <dbReference type="ARBA" id="ARBA00022679"/>
    </source>
</evidence>
<feature type="domain" description="O-methyltransferase C-terminal" evidence="4">
    <location>
        <begin position="239"/>
        <end position="423"/>
    </location>
</feature>
<dbReference type="KEGG" id="ffu:CLAFUR5_04232"/>
<dbReference type="GeneID" id="71984110"/>
<dbReference type="CDD" id="cd02440">
    <property type="entry name" value="AdoMet_MTases"/>
    <property type="match status" value="1"/>
</dbReference>
<dbReference type="OrthoDB" id="1606438at2759"/>
<keyword evidence="1" id="KW-0489">Methyltransferase</keyword>
<keyword evidence="6" id="KW-1185">Reference proteome</keyword>
<evidence type="ECO:0000256" key="3">
    <source>
        <dbReference type="ARBA" id="ARBA00022691"/>
    </source>
</evidence>
<organism evidence="5 6">
    <name type="scientific">Passalora fulva</name>
    <name type="common">Tomato leaf mold</name>
    <name type="synonym">Cladosporium fulvum</name>
    <dbReference type="NCBI Taxonomy" id="5499"/>
    <lineage>
        <taxon>Eukaryota</taxon>
        <taxon>Fungi</taxon>
        <taxon>Dikarya</taxon>
        <taxon>Ascomycota</taxon>
        <taxon>Pezizomycotina</taxon>
        <taxon>Dothideomycetes</taxon>
        <taxon>Dothideomycetidae</taxon>
        <taxon>Mycosphaerellales</taxon>
        <taxon>Mycosphaerellaceae</taxon>
        <taxon>Fulvia</taxon>
    </lineage>
</organism>
<sequence length="458" mass="50831">MDDRATQGKYKACQTRAVVWTSFRPSARLFKGVSYAAIETIRRNTSALQAVVDKTNSSHAVFANYLKDHPENQPTFDSNGPLELANAPTHVNDARHALASAARDLQLLALYPTEGVNYLGLEGTGKLSLQFIGHFGVPDHVPLEGMISYDDLAKKISKVPQQRLTRMIHHAMQSHFFQEPKPSYVAHTALSAGLVKSKAMRSCLEFLMQTSIPMMPTIIQATEKYGQDAEKPENAAMSIHLKDGDSFSGFMDFMKASLEGTTIEQIVNGYDWKGLGAGTVVDVGGALGHLGIAIAESFPALQVIIQDIPTAIALGRQQLPSHLYSRVSFMPHDFYLANPVKSASIYFFSRVIHDWPDESATKILRAVVESMGPESKIVIADKVMPEQPVGGWDERMVRDYDLIMMALNGKERTSGEWRELVEKTDERLWISNVVRPEGALGSLIEVSWRRENSPMLER</sequence>
<name>A0A9Q8P7E3_PASFU</name>
<dbReference type="SUPFAM" id="SSF53335">
    <property type="entry name" value="S-adenosyl-L-methionine-dependent methyltransferases"/>
    <property type="match status" value="1"/>
</dbReference>
<keyword evidence="2" id="KW-0808">Transferase</keyword>
<dbReference type="Proteomes" id="UP000756132">
    <property type="component" value="Chromosome 4"/>
</dbReference>
<dbReference type="RefSeq" id="XP_047760178.1">
    <property type="nucleotide sequence ID" value="XM_047903380.1"/>
</dbReference>
<dbReference type="InterPro" id="IPR001077">
    <property type="entry name" value="COMT_C"/>
</dbReference>
<dbReference type="PROSITE" id="PS51683">
    <property type="entry name" value="SAM_OMT_II"/>
    <property type="match status" value="1"/>
</dbReference>
<dbReference type="AlphaFoldDB" id="A0A9Q8P7E3"/>
<accession>A0A9Q8P7E3</accession>
<dbReference type="InterPro" id="IPR016461">
    <property type="entry name" value="COMT-like"/>
</dbReference>
<evidence type="ECO:0000256" key="1">
    <source>
        <dbReference type="ARBA" id="ARBA00022603"/>
    </source>
</evidence>
<dbReference type="InterPro" id="IPR029063">
    <property type="entry name" value="SAM-dependent_MTases_sf"/>
</dbReference>
<dbReference type="GO" id="GO:0032259">
    <property type="term" value="P:methylation"/>
    <property type="evidence" value="ECO:0007669"/>
    <property type="project" value="UniProtKB-KW"/>
</dbReference>
<dbReference type="EMBL" id="CP090166">
    <property type="protein sequence ID" value="UJO15812.1"/>
    <property type="molecule type" value="Genomic_DNA"/>
</dbReference>
<dbReference type="Gene3D" id="3.40.50.150">
    <property type="entry name" value="Vaccinia Virus protein VP39"/>
    <property type="match status" value="1"/>
</dbReference>
<reference evidence="5" key="1">
    <citation type="submission" date="2021-12" db="EMBL/GenBank/DDBJ databases">
        <authorList>
            <person name="Zaccaron A."/>
            <person name="Stergiopoulos I."/>
        </authorList>
    </citation>
    <scope>NUCLEOTIDE SEQUENCE</scope>
    <source>
        <strain evidence="5">Race5_Kim</strain>
    </source>
</reference>